<sequence>MQIIPIVKLLSQPGIAISVKVISFDLDGTIADSSFADAFWEEEVPALYARKNQLSIDEAWRIVKRSYEEVGSEDIRWYQPEYWFNLFDLDEDVTEVLRRVKDRVNLFPDALEVIEALYQKYDLIIISNAPREFIEIELEGIKDYFSASFSCTSDFGVVKKSGDAYLRVCSKIGVAPGDVLHLGDNPIFDYEVPRSIGMRALLIDRTNDHGGSGLKDMREILRMEPFSKDLKVKR</sequence>
<dbReference type="PANTHER" id="PTHR43316">
    <property type="entry name" value="HYDROLASE, HALOACID DELAHOGENASE-RELATED"/>
    <property type="match status" value="1"/>
</dbReference>
<organism evidence="3">
    <name type="scientific">Candidatus Syntropharchaeum butanivorans</name>
    <dbReference type="NCBI Taxonomy" id="1839936"/>
    <lineage>
        <taxon>Archaea</taxon>
        <taxon>Methanobacteriati</taxon>
        <taxon>Methanobacteriota</taxon>
        <taxon>Stenosarchaea group</taxon>
        <taxon>Methanomicrobia</taxon>
        <taxon>Methanosarcinales</taxon>
        <taxon>ANME-2 cluster</taxon>
        <taxon>Candidatus Syntropharchaeum</taxon>
    </lineage>
</organism>
<reference evidence="3" key="1">
    <citation type="journal article" date="2020" name="mSystems">
        <title>Genome- and Community-Level Interaction Insights into Carbon Utilization and Element Cycling Functions of Hydrothermarchaeota in Hydrothermal Sediment.</title>
        <authorList>
            <person name="Zhou Z."/>
            <person name="Liu Y."/>
            <person name="Xu W."/>
            <person name="Pan J."/>
            <person name="Luo Z.H."/>
            <person name="Li M."/>
        </authorList>
    </citation>
    <scope>NUCLEOTIDE SEQUENCE [LARGE SCALE GENOMIC DNA]</scope>
    <source>
        <strain evidence="3">HyVt-185</strain>
    </source>
</reference>
<gene>
    <name evidence="3" type="ORF">ENG09_04000</name>
</gene>
<proteinExistence type="inferred from homology"/>
<dbReference type="Pfam" id="PF00702">
    <property type="entry name" value="Hydrolase"/>
    <property type="match status" value="1"/>
</dbReference>
<evidence type="ECO:0000256" key="2">
    <source>
        <dbReference type="ARBA" id="ARBA00022801"/>
    </source>
</evidence>
<dbReference type="Gene3D" id="3.40.50.1000">
    <property type="entry name" value="HAD superfamily/HAD-like"/>
    <property type="match status" value="1"/>
</dbReference>
<accession>A0A7C1B2C3</accession>
<dbReference type="InterPro" id="IPR023214">
    <property type="entry name" value="HAD_sf"/>
</dbReference>
<dbReference type="EMBL" id="DQZR01000172">
    <property type="protein sequence ID" value="HDM36400.1"/>
    <property type="molecule type" value="Genomic_DNA"/>
</dbReference>
<comment type="similarity">
    <text evidence="1">Belongs to the HAD-like hydrolase superfamily.</text>
</comment>
<name>A0A7C1B2C3_9EURY</name>
<evidence type="ECO:0000313" key="3">
    <source>
        <dbReference type="EMBL" id="HDM36400.1"/>
    </source>
</evidence>
<dbReference type="Proteomes" id="UP000885863">
    <property type="component" value="Unassembled WGS sequence"/>
</dbReference>
<dbReference type="InterPro" id="IPR036412">
    <property type="entry name" value="HAD-like_sf"/>
</dbReference>
<dbReference type="SFLD" id="SFLDG01129">
    <property type="entry name" value="C1.5:_HAD__Beta-PGM__Phosphata"/>
    <property type="match status" value="1"/>
</dbReference>
<dbReference type="NCBIfam" id="TIGR01549">
    <property type="entry name" value="HAD-SF-IA-v1"/>
    <property type="match status" value="1"/>
</dbReference>
<keyword evidence="2 3" id="KW-0378">Hydrolase</keyword>
<evidence type="ECO:0000256" key="1">
    <source>
        <dbReference type="ARBA" id="ARBA00007958"/>
    </source>
</evidence>
<dbReference type="GO" id="GO:0016787">
    <property type="term" value="F:hydrolase activity"/>
    <property type="evidence" value="ECO:0007669"/>
    <property type="project" value="UniProtKB-KW"/>
</dbReference>
<comment type="caution">
    <text evidence="3">The sequence shown here is derived from an EMBL/GenBank/DDBJ whole genome shotgun (WGS) entry which is preliminary data.</text>
</comment>
<dbReference type="SFLD" id="SFLDS00003">
    <property type="entry name" value="Haloacid_Dehalogenase"/>
    <property type="match status" value="1"/>
</dbReference>
<dbReference type="InterPro" id="IPR051540">
    <property type="entry name" value="S-2-haloacid_dehalogenase"/>
</dbReference>
<dbReference type="InterPro" id="IPR006439">
    <property type="entry name" value="HAD-SF_hydro_IA"/>
</dbReference>
<dbReference type="SUPFAM" id="SSF56784">
    <property type="entry name" value="HAD-like"/>
    <property type="match status" value="1"/>
</dbReference>
<dbReference type="AlphaFoldDB" id="A0A7C1B2C3"/>
<protein>
    <submittedName>
        <fullName evidence="3">HAD family hydrolase</fullName>
    </submittedName>
</protein>